<reference evidence="4" key="1">
    <citation type="journal article" date="2019" name="Int. J. Syst. Evol. Microbiol.">
        <title>The Global Catalogue of Microorganisms (GCM) 10K type strain sequencing project: providing services to taxonomists for standard genome sequencing and annotation.</title>
        <authorList>
            <consortium name="The Broad Institute Genomics Platform"/>
            <consortium name="The Broad Institute Genome Sequencing Center for Infectious Disease"/>
            <person name="Wu L."/>
            <person name="Ma J."/>
        </authorList>
    </citation>
    <scope>NUCLEOTIDE SEQUENCE [LARGE SCALE GENOMIC DNA]</scope>
    <source>
        <strain evidence="4">CCUG 50353</strain>
    </source>
</reference>
<feature type="transmembrane region" description="Helical" evidence="1">
    <location>
        <begin position="101"/>
        <end position="121"/>
    </location>
</feature>
<dbReference type="EMBL" id="JBHSEF010000023">
    <property type="protein sequence ID" value="MFC4355655.1"/>
    <property type="molecule type" value="Genomic_DNA"/>
</dbReference>
<dbReference type="InterPro" id="IPR053150">
    <property type="entry name" value="Teicoplanin_resist-assoc"/>
</dbReference>
<feature type="transmembrane region" description="Helical" evidence="1">
    <location>
        <begin position="127"/>
        <end position="144"/>
    </location>
</feature>
<sequence>MQLIQQKNKKKYLSILLGVYLAILVYFMLFGFGRPNLVGSQEYRYSLKLLRIPLWFPNQFSIDIIKIWVFSLGNLLAFIPFGILVPKLFEHHFKTYIKFTALFVSLILCMEIVQLVTYLGSFDIEDIIINTIGATIGFCAYKISERMDTLNKYWMSMGLTIVGLTLLMFLIAWVFNNTLTPYLEKTFGL</sequence>
<evidence type="ECO:0000313" key="4">
    <source>
        <dbReference type="Proteomes" id="UP001595733"/>
    </source>
</evidence>
<keyword evidence="1" id="KW-0472">Membrane</keyword>
<dbReference type="RefSeq" id="WP_378142197.1">
    <property type="nucleotide sequence ID" value="NZ_JBHSEF010000023.1"/>
</dbReference>
<dbReference type="Pfam" id="PF04892">
    <property type="entry name" value="VanZ"/>
    <property type="match status" value="1"/>
</dbReference>
<protein>
    <submittedName>
        <fullName evidence="3">VanZ family protein</fullName>
    </submittedName>
</protein>
<evidence type="ECO:0000256" key="1">
    <source>
        <dbReference type="SAM" id="Phobius"/>
    </source>
</evidence>
<keyword evidence="1" id="KW-1133">Transmembrane helix</keyword>
<feature type="transmembrane region" description="Helical" evidence="1">
    <location>
        <begin position="67"/>
        <end position="89"/>
    </location>
</feature>
<gene>
    <name evidence="3" type="ORF">ACFO0S_11390</name>
</gene>
<feature type="transmembrane region" description="Helical" evidence="1">
    <location>
        <begin position="12"/>
        <end position="32"/>
    </location>
</feature>
<dbReference type="InterPro" id="IPR006976">
    <property type="entry name" value="VanZ-like"/>
</dbReference>
<dbReference type="PANTHER" id="PTHR36834:SF1">
    <property type="entry name" value="INTEGRAL MEMBRANE PROTEIN"/>
    <property type="match status" value="1"/>
</dbReference>
<keyword evidence="4" id="KW-1185">Reference proteome</keyword>
<organism evidence="3 4">
    <name type="scientific">Chryseomicrobium palamuruense</name>
    <dbReference type="NCBI Taxonomy" id="682973"/>
    <lineage>
        <taxon>Bacteria</taxon>
        <taxon>Bacillati</taxon>
        <taxon>Bacillota</taxon>
        <taxon>Bacilli</taxon>
        <taxon>Bacillales</taxon>
        <taxon>Caryophanaceae</taxon>
        <taxon>Chryseomicrobium</taxon>
    </lineage>
</organism>
<feature type="domain" description="VanZ-like" evidence="2">
    <location>
        <begin position="19"/>
        <end position="143"/>
    </location>
</feature>
<accession>A0ABV8UWH7</accession>
<evidence type="ECO:0000313" key="3">
    <source>
        <dbReference type="EMBL" id="MFC4355655.1"/>
    </source>
</evidence>
<comment type="caution">
    <text evidence="3">The sequence shown here is derived from an EMBL/GenBank/DDBJ whole genome shotgun (WGS) entry which is preliminary data.</text>
</comment>
<feature type="transmembrane region" description="Helical" evidence="1">
    <location>
        <begin position="156"/>
        <end position="175"/>
    </location>
</feature>
<dbReference type="PANTHER" id="PTHR36834">
    <property type="entry name" value="MEMBRANE PROTEIN-RELATED"/>
    <property type="match status" value="1"/>
</dbReference>
<keyword evidence="1" id="KW-0812">Transmembrane</keyword>
<dbReference type="Proteomes" id="UP001595733">
    <property type="component" value="Unassembled WGS sequence"/>
</dbReference>
<name>A0ABV8UWH7_9BACL</name>
<proteinExistence type="predicted"/>
<evidence type="ECO:0000259" key="2">
    <source>
        <dbReference type="Pfam" id="PF04892"/>
    </source>
</evidence>